<dbReference type="RefSeq" id="WP_210658192.1">
    <property type="nucleotide sequence ID" value="NZ_JAGKQQ010000001.1"/>
</dbReference>
<proteinExistence type="predicted"/>
<gene>
    <name evidence="1" type="ORF">J8F10_23995</name>
</gene>
<organism evidence="1 2">
    <name type="scientific">Gemmata palustris</name>
    <dbReference type="NCBI Taxonomy" id="2822762"/>
    <lineage>
        <taxon>Bacteria</taxon>
        <taxon>Pseudomonadati</taxon>
        <taxon>Planctomycetota</taxon>
        <taxon>Planctomycetia</taxon>
        <taxon>Gemmatales</taxon>
        <taxon>Gemmataceae</taxon>
        <taxon>Gemmata</taxon>
    </lineage>
</organism>
<dbReference type="EMBL" id="JAGKQQ010000001">
    <property type="protein sequence ID" value="MBP3958322.1"/>
    <property type="molecule type" value="Genomic_DNA"/>
</dbReference>
<reference evidence="1 2" key="1">
    <citation type="submission" date="2021-04" db="EMBL/GenBank/DDBJ databases">
        <authorList>
            <person name="Ivanova A."/>
        </authorList>
    </citation>
    <scope>NUCLEOTIDE SEQUENCE [LARGE SCALE GENOMIC DNA]</scope>
    <source>
        <strain evidence="1 2">G18</strain>
    </source>
</reference>
<keyword evidence="2" id="KW-1185">Reference proteome</keyword>
<protein>
    <submittedName>
        <fullName evidence="1">Uncharacterized protein</fullName>
    </submittedName>
</protein>
<sequence>MARKYDPEKLKQAAADWDVHHALVAAVRRLVRLAGGPQEAKDVIDAVAAADALEEEKEEGA</sequence>
<name>A0ABS5BX55_9BACT</name>
<comment type="caution">
    <text evidence="1">The sequence shown here is derived from an EMBL/GenBank/DDBJ whole genome shotgun (WGS) entry which is preliminary data.</text>
</comment>
<accession>A0ABS5BX55</accession>
<evidence type="ECO:0000313" key="1">
    <source>
        <dbReference type="EMBL" id="MBP3958322.1"/>
    </source>
</evidence>
<dbReference type="Proteomes" id="UP000676565">
    <property type="component" value="Unassembled WGS sequence"/>
</dbReference>
<evidence type="ECO:0000313" key="2">
    <source>
        <dbReference type="Proteomes" id="UP000676565"/>
    </source>
</evidence>